<comment type="caution">
    <text evidence="1">The sequence shown here is derived from an EMBL/GenBank/DDBJ whole genome shotgun (WGS) entry which is preliminary data.</text>
</comment>
<evidence type="ECO:0000313" key="1">
    <source>
        <dbReference type="EMBL" id="KAI7745371.1"/>
    </source>
</evidence>
<protein>
    <submittedName>
        <fullName evidence="1">Uncharacterized protein</fullName>
    </submittedName>
</protein>
<reference evidence="1" key="1">
    <citation type="submission" date="2022-06" db="EMBL/GenBank/DDBJ databases">
        <title>Uncovering the hologenomic basis of an extraordinary plant invasion.</title>
        <authorList>
            <person name="Bieker V.C."/>
            <person name="Martin M.D."/>
            <person name="Gilbert T."/>
            <person name="Hodgins K."/>
            <person name="Battlay P."/>
            <person name="Petersen B."/>
            <person name="Wilson J."/>
        </authorList>
    </citation>
    <scope>NUCLEOTIDE SEQUENCE</scope>
    <source>
        <strain evidence="1">AA19_3_7</strain>
        <tissue evidence="1">Leaf</tissue>
    </source>
</reference>
<gene>
    <name evidence="1" type="ORF">M8C21_004466</name>
</gene>
<dbReference type="Proteomes" id="UP001206925">
    <property type="component" value="Unassembled WGS sequence"/>
</dbReference>
<name>A0AAD5CRT8_AMBAR</name>
<accession>A0AAD5CRT8</accession>
<dbReference type="EMBL" id="JAMZMK010007275">
    <property type="protein sequence ID" value="KAI7745371.1"/>
    <property type="molecule type" value="Genomic_DNA"/>
</dbReference>
<feature type="non-terminal residue" evidence="1">
    <location>
        <position position="1"/>
    </location>
</feature>
<proteinExistence type="predicted"/>
<dbReference type="AlphaFoldDB" id="A0AAD5CRT8"/>
<keyword evidence="2" id="KW-1185">Reference proteome</keyword>
<organism evidence="1 2">
    <name type="scientific">Ambrosia artemisiifolia</name>
    <name type="common">Common ragweed</name>
    <dbReference type="NCBI Taxonomy" id="4212"/>
    <lineage>
        <taxon>Eukaryota</taxon>
        <taxon>Viridiplantae</taxon>
        <taxon>Streptophyta</taxon>
        <taxon>Embryophyta</taxon>
        <taxon>Tracheophyta</taxon>
        <taxon>Spermatophyta</taxon>
        <taxon>Magnoliopsida</taxon>
        <taxon>eudicotyledons</taxon>
        <taxon>Gunneridae</taxon>
        <taxon>Pentapetalae</taxon>
        <taxon>asterids</taxon>
        <taxon>campanulids</taxon>
        <taxon>Asterales</taxon>
        <taxon>Asteraceae</taxon>
        <taxon>Asteroideae</taxon>
        <taxon>Heliantheae alliance</taxon>
        <taxon>Heliantheae</taxon>
        <taxon>Ambrosia</taxon>
    </lineage>
</organism>
<sequence length="125" mass="13506">ANCFPIAGHSNLTFPLSSLTTLYDTCFDSSSTSIIFLPINLLTEKNVFSGFTTACLLAICPTNRSPFLLYATTDGVVLCPSAFVIMVGCPPSIAATAEFVVPRSIPTTFSEMEEVLKSVRKIWKS</sequence>
<evidence type="ECO:0000313" key="2">
    <source>
        <dbReference type="Proteomes" id="UP001206925"/>
    </source>
</evidence>